<organism evidence="5 6">
    <name type="scientific">Claviceps aff. purpurea</name>
    <dbReference type="NCBI Taxonomy" id="1967640"/>
    <lineage>
        <taxon>Eukaryota</taxon>
        <taxon>Fungi</taxon>
        <taxon>Dikarya</taxon>
        <taxon>Ascomycota</taxon>
        <taxon>Pezizomycotina</taxon>
        <taxon>Sordariomycetes</taxon>
        <taxon>Hypocreomycetidae</taxon>
        <taxon>Hypocreales</taxon>
        <taxon>Clavicipitaceae</taxon>
        <taxon>Claviceps</taxon>
    </lineage>
</organism>
<dbReference type="GO" id="GO:0003962">
    <property type="term" value="F:cystathionine gamma-synthase activity"/>
    <property type="evidence" value="ECO:0007669"/>
    <property type="project" value="TreeGrafter"/>
</dbReference>
<dbReference type="InterPro" id="IPR015424">
    <property type="entry name" value="PyrdxlP-dep_Trfase"/>
</dbReference>
<evidence type="ECO:0000313" key="5">
    <source>
        <dbReference type="EMBL" id="KAG6294531.1"/>
    </source>
</evidence>
<evidence type="ECO:0000313" key="6">
    <source>
        <dbReference type="Proteomes" id="UP000707071"/>
    </source>
</evidence>
<dbReference type="InterPro" id="IPR000277">
    <property type="entry name" value="Cys/Met-Metab_PyrdxlP-dep_enz"/>
</dbReference>
<dbReference type="GO" id="GO:0019346">
    <property type="term" value="P:transsulfuration"/>
    <property type="evidence" value="ECO:0007669"/>
    <property type="project" value="InterPro"/>
</dbReference>
<dbReference type="AlphaFoldDB" id="A0A9P7U2Q3"/>
<dbReference type="Gene3D" id="3.40.640.10">
    <property type="entry name" value="Type I PLP-dependent aspartate aminotransferase-like (Major domain)"/>
    <property type="match status" value="1"/>
</dbReference>
<dbReference type="SUPFAM" id="SSF53383">
    <property type="entry name" value="PLP-dependent transferases"/>
    <property type="match status" value="1"/>
</dbReference>
<comment type="caution">
    <text evidence="5">The sequence shown here is derived from an EMBL/GenBank/DDBJ whole genome shotgun (WGS) entry which is preliminary data.</text>
</comment>
<feature type="region of interest" description="Disordered" evidence="4">
    <location>
        <begin position="23"/>
        <end position="43"/>
    </location>
</feature>
<sequence>MEREILDDLSSFPQLQAMAAMEKNSMTASLGQPLPPGDPHAVSVSLPRWKDTVGWARRDPNVLSRLETGYPRFFIHGLVDKLAAHLLQWAMRTSAQWDTRPSEMSRDKNGVRSRLLAMVFPHAQTACLCVEYLSSLGGVDKEDRSSAPAVTLAFQVNLTGKIERILFRHNSSMHDPFKSLCVVVYPEELLKEAKAFWQHTGFGLSSRHAEYWRANASFLRQKTGSEDEKPIMLPSVSDSQDAADTIRQRIADLYTSPWRLVQINDVLLYPSGMSAIASSASAICNLQPDSSERFRVAVFGFLYVDTFKVFTKVHKFDYKLYGHASASDMDQLERDLRGGMRIHALYTEFPGNPLLGSLDLHHLHALSQQYNFYLVVDDTVGTAINLDLTPFCDVLCTSLTKMFSGSCNVMGGSVTLSPRCRSRDALRSALMSQYLDTYFPGDVLVMEANSRDFAQRMSVANANAEALADRLRRHSSVADVFYPKGSPTQYLYDRYKRASVEAGYGFLLSVRFVVPAAAIAFYDALEVAKGPSLGTNFTLSCAYTWLAHAAELEWAAGFGVVEHLVRMSIGVETRQVLEEKIDVALRAAEKTSSCRL</sequence>
<keyword evidence="6" id="KW-1185">Reference proteome</keyword>
<dbReference type="Proteomes" id="UP000707071">
    <property type="component" value="Unassembled WGS sequence"/>
</dbReference>
<comment type="similarity">
    <text evidence="3">Belongs to the trans-sulfuration enzymes family.</text>
</comment>
<dbReference type="InterPro" id="IPR015422">
    <property type="entry name" value="PyrdxlP-dep_Trfase_small"/>
</dbReference>
<protein>
    <recommendedName>
        <fullName evidence="7">O-succinylhomoserine (Thiol)-lyase</fullName>
    </recommendedName>
</protein>
<evidence type="ECO:0000256" key="3">
    <source>
        <dbReference type="RuleBase" id="RU362118"/>
    </source>
</evidence>
<name>A0A9P7U2Q3_9HYPO</name>
<proteinExistence type="inferred from homology"/>
<dbReference type="Pfam" id="PF01053">
    <property type="entry name" value="Cys_Met_Meta_PP"/>
    <property type="match status" value="1"/>
</dbReference>
<evidence type="ECO:0000256" key="4">
    <source>
        <dbReference type="SAM" id="MobiDB-lite"/>
    </source>
</evidence>
<dbReference type="EMBL" id="SRRH01000217">
    <property type="protein sequence ID" value="KAG6294531.1"/>
    <property type="molecule type" value="Genomic_DNA"/>
</dbReference>
<dbReference type="Gene3D" id="3.90.1150.10">
    <property type="entry name" value="Aspartate Aminotransferase, domain 1"/>
    <property type="match status" value="1"/>
</dbReference>
<dbReference type="InterPro" id="IPR015421">
    <property type="entry name" value="PyrdxlP-dep_Trfase_major"/>
</dbReference>
<dbReference type="GO" id="GO:0030170">
    <property type="term" value="F:pyridoxal phosphate binding"/>
    <property type="evidence" value="ECO:0007669"/>
    <property type="project" value="InterPro"/>
</dbReference>
<evidence type="ECO:0008006" key="7">
    <source>
        <dbReference type="Google" id="ProtNLM"/>
    </source>
</evidence>
<comment type="cofactor">
    <cofactor evidence="1 3">
        <name>pyridoxal 5'-phosphate</name>
        <dbReference type="ChEBI" id="CHEBI:597326"/>
    </cofactor>
</comment>
<accession>A0A9P7U2Q3</accession>
<gene>
    <name evidence="5" type="ORF">E4U09_002592</name>
</gene>
<dbReference type="PANTHER" id="PTHR42699">
    <property type="match status" value="1"/>
</dbReference>
<evidence type="ECO:0000256" key="1">
    <source>
        <dbReference type="ARBA" id="ARBA00001933"/>
    </source>
</evidence>
<reference evidence="5 6" key="1">
    <citation type="journal article" date="2020" name="bioRxiv">
        <title>Whole genome comparisons of ergot fungi reveals the divergence and evolution of species within the genus Claviceps are the result of varying mechanisms driving genome evolution and host range expansion.</title>
        <authorList>
            <person name="Wyka S.A."/>
            <person name="Mondo S.J."/>
            <person name="Liu M."/>
            <person name="Dettman J."/>
            <person name="Nalam V."/>
            <person name="Broders K.D."/>
        </authorList>
    </citation>
    <scope>NUCLEOTIDE SEQUENCE [LARGE SCALE GENOMIC DNA]</scope>
    <source>
        <strain evidence="5 6">Clav52</strain>
    </source>
</reference>
<dbReference type="PANTHER" id="PTHR42699:SF1">
    <property type="entry name" value="CYSTATHIONINE GAMMA-SYNTHASE-RELATED"/>
    <property type="match status" value="1"/>
</dbReference>
<evidence type="ECO:0000256" key="2">
    <source>
        <dbReference type="ARBA" id="ARBA00022898"/>
    </source>
</evidence>
<keyword evidence="2 3" id="KW-0663">Pyridoxal phosphate</keyword>
<dbReference type="InterPro" id="IPR051750">
    <property type="entry name" value="Trans-sulfuration_enzymes"/>
</dbReference>